<sequence>MRRLLLAAAIALFAPAGAGLAQVRSVETYGPRPFGVLLGDVLKLQSVVVVDAPFKLDRSTLPQPGAVTYSLELHKIDVTEEPAPDNGTRYRIETEYQTFFSALETGEQTVPAYTIAVSDGTRREEVQAGKWTYVTSPLRPIQGQAGESNLRLRPDVRPAIPSTRAARIQLGAALALVALLFCALAWQRSWWPFHRRASRPFGAAAREIGRLAGRGEEGRRAALLRLHRAFDVAWGKRLLGDDIGAFLRDRPAFARHGEAIRSFFEASRAAFFGPAGATASIAPDALTRLARDLASAERAS</sequence>
<reference evidence="2" key="2">
    <citation type="submission" date="2023-01" db="EMBL/GenBank/DDBJ databases">
        <authorList>
            <person name="Sun Q."/>
            <person name="Evtushenko L."/>
        </authorList>
    </citation>
    <scope>NUCLEOTIDE SEQUENCE</scope>
    <source>
        <strain evidence="2">VKM B-2347</strain>
    </source>
</reference>
<protein>
    <recommendedName>
        <fullName evidence="4">MxaA protein</fullName>
    </recommendedName>
</protein>
<evidence type="ECO:0008006" key="4">
    <source>
        <dbReference type="Google" id="ProtNLM"/>
    </source>
</evidence>
<dbReference type="AlphaFoldDB" id="A0A9W6J2B1"/>
<organism evidence="2 3">
    <name type="scientific">Hansschlegelia plantiphila</name>
    <dbReference type="NCBI Taxonomy" id="374655"/>
    <lineage>
        <taxon>Bacteria</taxon>
        <taxon>Pseudomonadati</taxon>
        <taxon>Pseudomonadota</taxon>
        <taxon>Alphaproteobacteria</taxon>
        <taxon>Hyphomicrobiales</taxon>
        <taxon>Methylopilaceae</taxon>
        <taxon>Hansschlegelia</taxon>
    </lineage>
</organism>
<comment type="caution">
    <text evidence="2">The sequence shown here is derived from an EMBL/GenBank/DDBJ whole genome shotgun (WGS) entry which is preliminary data.</text>
</comment>
<evidence type="ECO:0000313" key="3">
    <source>
        <dbReference type="Proteomes" id="UP001143372"/>
    </source>
</evidence>
<reference evidence="2" key="1">
    <citation type="journal article" date="2014" name="Int. J. Syst. Evol. Microbiol.">
        <title>Complete genome sequence of Corynebacterium casei LMG S-19264T (=DSM 44701T), isolated from a smear-ripened cheese.</title>
        <authorList>
            <consortium name="US DOE Joint Genome Institute (JGI-PGF)"/>
            <person name="Walter F."/>
            <person name="Albersmeier A."/>
            <person name="Kalinowski J."/>
            <person name="Ruckert C."/>
        </authorList>
    </citation>
    <scope>NUCLEOTIDE SEQUENCE</scope>
    <source>
        <strain evidence="2">VKM B-2347</strain>
    </source>
</reference>
<feature type="chain" id="PRO_5040869660" description="MxaA protein" evidence="1">
    <location>
        <begin position="22"/>
        <end position="300"/>
    </location>
</feature>
<dbReference type="RefSeq" id="WP_271168229.1">
    <property type="nucleotide sequence ID" value="NZ_BSFI01000007.1"/>
</dbReference>
<proteinExistence type="predicted"/>
<keyword evidence="1" id="KW-0732">Signal</keyword>
<dbReference type="EMBL" id="BSFI01000007">
    <property type="protein sequence ID" value="GLK67994.1"/>
    <property type="molecule type" value="Genomic_DNA"/>
</dbReference>
<name>A0A9W6J2B1_9HYPH</name>
<feature type="signal peptide" evidence="1">
    <location>
        <begin position="1"/>
        <end position="21"/>
    </location>
</feature>
<accession>A0A9W6J2B1</accession>
<dbReference type="Proteomes" id="UP001143372">
    <property type="component" value="Unassembled WGS sequence"/>
</dbReference>
<evidence type="ECO:0000313" key="2">
    <source>
        <dbReference type="EMBL" id="GLK67994.1"/>
    </source>
</evidence>
<keyword evidence="3" id="KW-1185">Reference proteome</keyword>
<gene>
    <name evidence="2" type="ORF">GCM10008179_16320</name>
</gene>
<evidence type="ECO:0000256" key="1">
    <source>
        <dbReference type="SAM" id="SignalP"/>
    </source>
</evidence>